<organism evidence="5 6">
    <name type="scientific">Aphanomyces euteiches</name>
    <dbReference type="NCBI Taxonomy" id="100861"/>
    <lineage>
        <taxon>Eukaryota</taxon>
        <taxon>Sar</taxon>
        <taxon>Stramenopiles</taxon>
        <taxon>Oomycota</taxon>
        <taxon>Saprolegniomycetes</taxon>
        <taxon>Saprolegniales</taxon>
        <taxon>Verrucalvaceae</taxon>
        <taxon>Aphanomyces</taxon>
    </lineage>
</organism>
<protein>
    <recommendedName>
        <fullName evidence="4">Crinkler effector protein N-terminal domain-containing protein</fullName>
    </recommendedName>
</protein>
<dbReference type="EMBL" id="VJMJ01000084">
    <property type="protein sequence ID" value="KAF0737465.1"/>
    <property type="molecule type" value="Genomic_DNA"/>
</dbReference>
<evidence type="ECO:0000256" key="3">
    <source>
        <dbReference type="ARBA" id="ARBA00022525"/>
    </source>
</evidence>
<evidence type="ECO:0000256" key="1">
    <source>
        <dbReference type="ARBA" id="ARBA00004340"/>
    </source>
</evidence>
<keyword evidence="6" id="KW-1185">Reference proteome</keyword>
<feature type="domain" description="Crinkler effector protein N-terminal" evidence="4">
    <location>
        <begin position="4"/>
        <end position="103"/>
    </location>
</feature>
<name>A0A6G0XBX5_9STRA</name>
<dbReference type="Pfam" id="PF20147">
    <property type="entry name" value="Crinkler"/>
    <property type="match status" value="1"/>
</dbReference>
<dbReference type="Proteomes" id="UP000481153">
    <property type="component" value="Unassembled WGS sequence"/>
</dbReference>
<keyword evidence="3" id="KW-0964">Secreted</keyword>
<gene>
    <name evidence="5" type="ORF">Ae201684_006626</name>
</gene>
<proteinExistence type="predicted"/>
<sequence>MKWLACFEIGFEGFFVVEIDDWKDVSQLKEMIKDIILYSFPAEHLKLYVAKKGDRWLQSNDPTDIKDMIKQNGEMDANYSMLNEAFGFPDVGDADEEDVHVLVDMPEYAKKDLLFFRYNYLAQDVPMIQDSGFLPASAWDWLASCFSSSMKASPTKKNA</sequence>
<dbReference type="InterPro" id="IPR045379">
    <property type="entry name" value="Crinkler_N"/>
</dbReference>
<comment type="subcellular location">
    <subcellularLocation>
        <location evidence="1">Host cell</location>
    </subcellularLocation>
    <subcellularLocation>
        <location evidence="2">Secreted</location>
    </subcellularLocation>
</comment>
<dbReference type="GO" id="GO:0005576">
    <property type="term" value="C:extracellular region"/>
    <property type="evidence" value="ECO:0007669"/>
    <property type="project" value="UniProtKB-SubCell"/>
</dbReference>
<comment type="caution">
    <text evidence="5">The sequence shown here is derived from an EMBL/GenBank/DDBJ whole genome shotgun (WGS) entry which is preliminary data.</text>
</comment>
<evidence type="ECO:0000259" key="4">
    <source>
        <dbReference type="Pfam" id="PF20147"/>
    </source>
</evidence>
<evidence type="ECO:0000313" key="6">
    <source>
        <dbReference type="Proteomes" id="UP000481153"/>
    </source>
</evidence>
<dbReference type="GO" id="GO:0043657">
    <property type="term" value="C:host cell"/>
    <property type="evidence" value="ECO:0007669"/>
    <property type="project" value="UniProtKB-SubCell"/>
</dbReference>
<reference evidence="5 6" key="1">
    <citation type="submission" date="2019-07" db="EMBL/GenBank/DDBJ databases">
        <title>Genomics analysis of Aphanomyces spp. identifies a new class of oomycete effector associated with host adaptation.</title>
        <authorList>
            <person name="Gaulin E."/>
        </authorList>
    </citation>
    <scope>NUCLEOTIDE SEQUENCE [LARGE SCALE GENOMIC DNA]</scope>
    <source>
        <strain evidence="5 6">ATCC 201684</strain>
    </source>
</reference>
<dbReference type="AlphaFoldDB" id="A0A6G0XBX5"/>
<evidence type="ECO:0000313" key="5">
    <source>
        <dbReference type="EMBL" id="KAF0737465.1"/>
    </source>
</evidence>
<dbReference type="VEuPathDB" id="FungiDB:AeMF1_005582"/>
<evidence type="ECO:0000256" key="2">
    <source>
        <dbReference type="ARBA" id="ARBA00004613"/>
    </source>
</evidence>
<accession>A0A6G0XBX5</accession>